<reference evidence="5" key="1">
    <citation type="submission" date="2010-07" db="EMBL/GenBank/DDBJ databases">
        <title>The genome sequence of Gaeumannomyces graminis var. tritici strain R3-111a-1.</title>
        <authorList>
            <consortium name="The Broad Institute Genome Sequencing Platform"/>
            <person name="Ma L.-J."/>
            <person name="Dead R."/>
            <person name="Young S."/>
            <person name="Zeng Q."/>
            <person name="Koehrsen M."/>
            <person name="Alvarado L."/>
            <person name="Berlin A."/>
            <person name="Chapman S.B."/>
            <person name="Chen Z."/>
            <person name="Freedman E."/>
            <person name="Gellesch M."/>
            <person name="Goldberg J."/>
            <person name="Griggs A."/>
            <person name="Gujja S."/>
            <person name="Heilman E.R."/>
            <person name="Heiman D."/>
            <person name="Hepburn T."/>
            <person name="Howarth C."/>
            <person name="Jen D."/>
            <person name="Larson L."/>
            <person name="Mehta T."/>
            <person name="Neiman D."/>
            <person name="Pearson M."/>
            <person name="Roberts A."/>
            <person name="Saif S."/>
            <person name="Shea T."/>
            <person name="Shenoy N."/>
            <person name="Sisk P."/>
            <person name="Stolte C."/>
            <person name="Sykes S."/>
            <person name="Walk T."/>
            <person name="White J."/>
            <person name="Yandava C."/>
            <person name="Haas B."/>
            <person name="Nusbaum C."/>
            <person name="Birren B."/>
        </authorList>
    </citation>
    <scope>NUCLEOTIDE SEQUENCE [LARGE SCALE GENOMIC DNA]</scope>
    <source>
        <strain evidence="5">R3-111a-1</strain>
    </source>
</reference>
<feature type="compositionally biased region" description="Gly residues" evidence="2">
    <location>
        <begin position="537"/>
        <end position="546"/>
    </location>
</feature>
<evidence type="ECO:0000313" key="3">
    <source>
        <dbReference type="EMBL" id="EJT69335.1"/>
    </source>
</evidence>
<evidence type="ECO:0000313" key="5">
    <source>
        <dbReference type="Proteomes" id="UP000006039"/>
    </source>
</evidence>
<reference evidence="4" key="5">
    <citation type="submission" date="2018-04" db="UniProtKB">
        <authorList>
            <consortium name="EnsemblFungi"/>
        </authorList>
    </citation>
    <scope>IDENTIFICATION</scope>
    <source>
        <strain evidence="4">R3-111a-1</strain>
    </source>
</reference>
<proteinExistence type="predicted"/>
<feature type="region of interest" description="Disordered" evidence="2">
    <location>
        <begin position="521"/>
        <end position="589"/>
    </location>
</feature>
<evidence type="ECO:0000313" key="4">
    <source>
        <dbReference type="EnsemblFungi" id="EJT69335"/>
    </source>
</evidence>
<reference evidence="3" key="2">
    <citation type="submission" date="2010-07" db="EMBL/GenBank/DDBJ databases">
        <authorList>
            <consortium name="The Broad Institute Genome Sequencing Platform"/>
            <consortium name="Broad Institute Genome Sequencing Center for Infectious Disease"/>
            <person name="Ma L.-J."/>
            <person name="Dead R."/>
            <person name="Young S."/>
            <person name="Zeng Q."/>
            <person name="Koehrsen M."/>
            <person name="Alvarado L."/>
            <person name="Berlin A."/>
            <person name="Chapman S.B."/>
            <person name="Chen Z."/>
            <person name="Freedman E."/>
            <person name="Gellesch M."/>
            <person name="Goldberg J."/>
            <person name="Griggs A."/>
            <person name="Gujja S."/>
            <person name="Heilman E.R."/>
            <person name="Heiman D."/>
            <person name="Hepburn T."/>
            <person name="Howarth C."/>
            <person name="Jen D."/>
            <person name="Larson L."/>
            <person name="Mehta T."/>
            <person name="Neiman D."/>
            <person name="Pearson M."/>
            <person name="Roberts A."/>
            <person name="Saif S."/>
            <person name="Shea T."/>
            <person name="Shenoy N."/>
            <person name="Sisk P."/>
            <person name="Stolte C."/>
            <person name="Sykes S."/>
            <person name="Walk T."/>
            <person name="White J."/>
            <person name="Yandava C."/>
            <person name="Haas B."/>
            <person name="Nusbaum C."/>
            <person name="Birren B."/>
        </authorList>
    </citation>
    <scope>NUCLEOTIDE SEQUENCE</scope>
    <source>
        <strain evidence="3">R3-111a-1</strain>
    </source>
</reference>
<feature type="region of interest" description="Disordered" evidence="2">
    <location>
        <begin position="1"/>
        <end position="201"/>
    </location>
</feature>
<dbReference type="EnsemblFungi" id="EJT69335">
    <property type="protein sequence ID" value="EJT69335"/>
    <property type="gene ID" value="GGTG_12954"/>
</dbReference>
<dbReference type="Proteomes" id="UP000006039">
    <property type="component" value="Unassembled WGS sequence"/>
</dbReference>
<accession>J3PHH4</accession>
<evidence type="ECO:0000256" key="1">
    <source>
        <dbReference type="SAM" id="Coils"/>
    </source>
</evidence>
<keyword evidence="1" id="KW-0175">Coiled coil</keyword>
<protein>
    <submittedName>
        <fullName evidence="3 4">Uncharacterized protein</fullName>
    </submittedName>
</protein>
<evidence type="ECO:0000256" key="2">
    <source>
        <dbReference type="SAM" id="MobiDB-lite"/>
    </source>
</evidence>
<gene>
    <name evidence="4" type="primary">20353412</name>
    <name evidence="3" type="ORF">GGTG_12954</name>
</gene>
<feature type="compositionally biased region" description="Low complexity" evidence="2">
    <location>
        <begin position="15"/>
        <end position="46"/>
    </location>
</feature>
<feature type="compositionally biased region" description="Polar residues" evidence="2">
    <location>
        <begin position="135"/>
        <end position="146"/>
    </location>
</feature>
<keyword evidence="5" id="KW-1185">Reference proteome</keyword>
<reference evidence="3" key="3">
    <citation type="submission" date="2010-09" db="EMBL/GenBank/DDBJ databases">
        <title>Annotation of Gaeumannomyces graminis var. tritici R3-111a-1.</title>
        <authorList>
            <consortium name="The Broad Institute Genome Sequencing Platform"/>
            <person name="Ma L.-J."/>
            <person name="Dead R."/>
            <person name="Young S.K."/>
            <person name="Zeng Q."/>
            <person name="Gargeya S."/>
            <person name="Fitzgerald M."/>
            <person name="Haas B."/>
            <person name="Abouelleil A."/>
            <person name="Alvarado L."/>
            <person name="Arachchi H.M."/>
            <person name="Berlin A."/>
            <person name="Brown A."/>
            <person name="Chapman S.B."/>
            <person name="Chen Z."/>
            <person name="Dunbar C."/>
            <person name="Freedman E."/>
            <person name="Gearin G."/>
            <person name="Gellesch M."/>
            <person name="Goldberg J."/>
            <person name="Griggs A."/>
            <person name="Gujja S."/>
            <person name="Heiman D."/>
            <person name="Howarth C."/>
            <person name="Larson L."/>
            <person name="Lui A."/>
            <person name="MacDonald P.J.P."/>
            <person name="Mehta T."/>
            <person name="Montmayeur A."/>
            <person name="Murphy C."/>
            <person name="Neiman D."/>
            <person name="Pearson M."/>
            <person name="Priest M."/>
            <person name="Roberts A."/>
            <person name="Saif S."/>
            <person name="Shea T."/>
            <person name="Shenoy N."/>
            <person name="Sisk P."/>
            <person name="Stolte C."/>
            <person name="Sykes S."/>
            <person name="Yandava C."/>
            <person name="Wortman J."/>
            <person name="Nusbaum C."/>
            <person name="Birren B."/>
        </authorList>
    </citation>
    <scope>NUCLEOTIDE SEQUENCE</scope>
    <source>
        <strain evidence="3">R3-111a-1</strain>
    </source>
</reference>
<feature type="compositionally biased region" description="Acidic residues" evidence="2">
    <location>
        <begin position="155"/>
        <end position="172"/>
    </location>
</feature>
<feature type="coiled-coil region" evidence="1">
    <location>
        <begin position="441"/>
        <end position="475"/>
    </location>
</feature>
<dbReference type="AlphaFoldDB" id="J3PHH4"/>
<feature type="compositionally biased region" description="Low complexity" evidence="2">
    <location>
        <begin position="348"/>
        <end position="369"/>
    </location>
</feature>
<dbReference type="VEuPathDB" id="FungiDB:GGTG_12954"/>
<sequence length="589" mass="61542">MTSRLSPNPAPNPQRTPARPRPSTHTTTTAAAAAAAAPSRPITPTAGNATRVSGNGGDVPSLADTTLLNLDGSHARAGSGSDSDQTQTTPSHTETPPPPMNHILGIGSPQPSPLRLHFSAPLRSPGLFGGGGATSRFSDSFGSSNGPEGANGKTDDDDDDGDAPDDDVDDYDPTVVQESLDGHSSDDSDSDDGSDGDSDVSPAALRRKLARLLEDQLVEVLAYLKTSAGARLETADFVVVQDQIDNVMDVFRRRGCPRLLVGPRPPRGAAAAAPSRTVSIFKNMPLTPPRPRTPVHEALLDDGGDGSEAAAAAAAAAAAVGLVRRRRVERAAEKEADGQGGRARKQQSAGVVGRGSWSSSSCTTAASAGKQRPLSVGGGGGGAGLAASPMPPQAASTPTDVANLVVAEAEKLCLELAAVAKSLSDRRQESDHILGLLVEGRKRADDRILELLQRVQELEDEVRENESELFHIRLQLKAVELLSANSDGGGGDVGHRGHHDPELVESIENFREDFEAVQERWRERRSCRGDGSTTTATGGGGGGSGGSSFWSPLRQQQQQQGRRRRDTASYFTTPTRAGASTGSEYLPSR</sequence>
<dbReference type="GeneID" id="20353412"/>
<feature type="region of interest" description="Disordered" evidence="2">
    <location>
        <begin position="331"/>
        <end position="397"/>
    </location>
</feature>
<dbReference type="EMBL" id="GL385404">
    <property type="protein sequence ID" value="EJT69335.1"/>
    <property type="molecule type" value="Genomic_DNA"/>
</dbReference>
<name>J3PHH4_GAET3</name>
<dbReference type="STRING" id="644352.J3PHH4"/>
<dbReference type="HOGENOM" id="CLU_463101_0_0_1"/>
<organism evidence="3">
    <name type="scientific">Gaeumannomyces tritici (strain R3-111a-1)</name>
    <name type="common">Wheat and barley take-all root rot fungus</name>
    <name type="synonym">Gaeumannomyces graminis var. tritici</name>
    <dbReference type="NCBI Taxonomy" id="644352"/>
    <lineage>
        <taxon>Eukaryota</taxon>
        <taxon>Fungi</taxon>
        <taxon>Dikarya</taxon>
        <taxon>Ascomycota</taxon>
        <taxon>Pezizomycotina</taxon>
        <taxon>Sordariomycetes</taxon>
        <taxon>Sordariomycetidae</taxon>
        <taxon>Magnaporthales</taxon>
        <taxon>Magnaporthaceae</taxon>
        <taxon>Gaeumannomyces</taxon>
    </lineage>
</organism>
<feature type="compositionally biased region" description="Acidic residues" evidence="2">
    <location>
        <begin position="187"/>
        <end position="198"/>
    </location>
</feature>
<dbReference type="eggNOG" id="ENOG502RJG3">
    <property type="taxonomic scope" value="Eukaryota"/>
</dbReference>
<dbReference type="OrthoDB" id="4448936at2759"/>
<dbReference type="RefSeq" id="XP_009229120.1">
    <property type="nucleotide sequence ID" value="XM_009230856.1"/>
</dbReference>
<feature type="compositionally biased region" description="Polar residues" evidence="2">
    <location>
        <begin position="569"/>
        <end position="583"/>
    </location>
</feature>
<reference evidence="4" key="4">
    <citation type="journal article" date="2015" name="G3 (Bethesda)">
        <title>Genome sequences of three phytopathogenic species of the Magnaporthaceae family of fungi.</title>
        <authorList>
            <person name="Okagaki L.H."/>
            <person name="Nunes C.C."/>
            <person name="Sailsbery J."/>
            <person name="Clay B."/>
            <person name="Brown D."/>
            <person name="John T."/>
            <person name="Oh Y."/>
            <person name="Young N."/>
            <person name="Fitzgerald M."/>
            <person name="Haas B.J."/>
            <person name="Zeng Q."/>
            <person name="Young S."/>
            <person name="Adiconis X."/>
            <person name="Fan L."/>
            <person name="Levin J.Z."/>
            <person name="Mitchell T.K."/>
            <person name="Okubara P.A."/>
            <person name="Farman M.L."/>
            <person name="Kohn L.M."/>
            <person name="Birren B."/>
            <person name="Ma L.-J."/>
            <person name="Dean R.A."/>
        </authorList>
    </citation>
    <scope>NUCLEOTIDE SEQUENCE</scope>
    <source>
        <strain evidence="4">R3-111a-1</strain>
    </source>
</reference>